<comment type="caution">
    <text evidence="1">The sequence shown here is derived from an EMBL/GenBank/DDBJ whole genome shotgun (WGS) entry which is preliminary data.</text>
</comment>
<dbReference type="EMBL" id="SRSF01000003">
    <property type="protein sequence ID" value="THH39938.1"/>
    <property type="molecule type" value="Genomic_DNA"/>
</dbReference>
<evidence type="ECO:0000313" key="1">
    <source>
        <dbReference type="EMBL" id="THH39938.1"/>
    </source>
</evidence>
<dbReference type="OrthoDB" id="129527at2"/>
<reference evidence="1 2" key="1">
    <citation type="submission" date="2019-04" db="EMBL/GenBank/DDBJ databases">
        <title>Lewinella litorea sp. nov., isolated from a marine sand.</title>
        <authorList>
            <person name="Yoon J.-H."/>
        </authorList>
    </citation>
    <scope>NUCLEOTIDE SEQUENCE [LARGE SCALE GENOMIC DNA]</scope>
    <source>
        <strain evidence="1 2">HSMS-39</strain>
    </source>
</reference>
<dbReference type="AlphaFoldDB" id="A0A4S4NNJ4"/>
<dbReference type="InterPro" id="IPR032577">
    <property type="entry name" value="DUF4920"/>
</dbReference>
<sequence>MRYLLLPFLAALVLGCNPRTTDSAGEYYGATFSADSPLSAESVLGTYTTAQLEDTVRMTLRGTVHEVCQAKGCWMTVKAGPDTDMMVRFRDYGFFVPKDISGEEVIMQGIAYYETVPVDELRHLAEDAGRSDEEVMAITEPRRELQFLADGVRLR</sequence>
<name>A0A4S4NNJ4_9BACT</name>
<organism evidence="1 2">
    <name type="scientific">Neolewinella litorea</name>
    <dbReference type="NCBI Taxonomy" id="2562452"/>
    <lineage>
        <taxon>Bacteria</taxon>
        <taxon>Pseudomonadati</taxon>
        <taxon>Bacteroidota</taxon>
        <taxon>Saprospiria</taxon>
        <taxon>Saprospirales</taxon>
        <taxon>Lewinellaceae</taxon>
        <taxon>Neolewinella</taxon>
    </lineage>
</organism>
<dbReference type="RefSeq" id="WP_136458965.1">
    <property type="nucleotide sequence ID" value="NZ_SRSF01000003.1"/>
</dbReference>
<proteinExistence type="predicted"/>
<protein>
    <submittedName>
        <fullName evidence="1">DUF4920 domain-containing protein</fullName>
    </submittedName>
</protein>
<evidence type="ECO:0000313" key="2">
    <source>
        <dbReference type="Proteomes" id="UP000308528"/>
    </source>
</evidence>
<keyword evidence="2" id="KW-1185">Reference proteome</keyword>
<gene>
    <name evidence="1" type="ORF">E4021_10040</name>
</gene>
<dbReference type="Proteomes" id="UP000308528">
    <property type="component" value="Unassembled WGS sequence"/>
</dbReference>
<dbReference type="PROSITE" id="PS51257">
    <property type="entry name" value="PROKAR_LIPOPROTEIN"/>
    <property type="match status" value="1"/>
</dbReference>
<accession>A0A4S4NNJ4</accession>
<dbReference type="Pfam" id="PF16267">
    <property type="entry name" value="DUF4920"/>
    <property type="match status" value="1"/>
</dbReference>